<sequence length="357" mass="40665">MPEKDFCDHEQCSTGNYNCCFDNGDELSQCLFGGHNKCPDWKPGTTKKVVRMCRQAARSASTGFRMSQIPYALVATKKGLSNKPNGFFVGLTRRILSLALTITLLVAIWKTYEWGQQLNNDTIIIIITPTHKRPERFADMTRFSQTLMHIKGIHWVVIEDGNHTVPAVERILQRSKIPYTYFYTTTMPGFPKRGWTHRNMGLEYIRKHYRDYNRNAVVYFADDDNSYDIRLFDKYIKNVKTIGVWAVGLAGAALVEAPHVENGQITKWDVVYAPMRRFATDMAGFAVNLNLILNTNATFHSGCVKVSPESCFLAQFGIPKEKVEPFGYNDDPKEVLVWHTKTRNIGTKGDSHGYVVE</sequence>
<dbReference type="InterPro" id="IPR005027">
    <property type="entry name" value="Glyco_trans_43"/>
</dbReference>
<evidence type="ECO:0000256" key="1">
    <source>
        <dbReference type="ARBA" id="ARBA00004606"/>
    </source>
</evidence>
<comment type="catalytic activity">
    <reaction evidence="10 14">
        <text>3-O-(beta-D-galactosyl-(1-&gt;3)-beta-D-galactosyl-(1-&gt;4)-beta-D-xylosyl)-L-seryl-[protein] + UDP-alpha-D-glucuronate = 3-O-(beta-D-GlcA-(1-&gt;3)-beta-D-Gal-(1-&gt;3)-beta-D-Gal-(1-&gt;4)-beta-D-Xyl)-L-seryl-[protein] + UDP + H(+)</text>
        <dbReference type="Rhea" id="RHEA:24168"/>
        <dbReference type="Rhea" id="RHEA-COMP:12571"/>
        <dbReference type="Rhea" id="RHEA-COMP:12573"/>
        <dbReference type="ChEBI" id="CHEBI:15378"/>
        <dbReference type="ChEBI" id="CHEBI:58052"/>
        <dbReference type="ChEBI" id="CHEBI:58223"/>
        <dbReference type="ChEBI" id="CHEBI:132090"/>
        <dbReference type="ChEBI" id="CHEBI:132093"/>
        <dbReference type="EC" id="2.4.1.135"/>
    </reaction>
</comment>
<keyword evidence="8" id="KW-0472">Membrane</keyword>
<evidence type="ECO:0000256" key="4">
    <source>
        <dbReference type="ARBA" id="ARBA00022679"/>
    </source>
</evidence>
<gene>
    <name evidence="15" type="ORF">DdX_05535</name>
</gene>
<comment type="pathway">
    <text evidence="14">Protein modification; protein glycosylation.</text>
</comment>
<protein>
    <recommendedName>
        <fullName evidence="3 14">Galactosylgalactosylxylosylprotein 3-beta-glucuronosyltransferase</fullName>
        <ecNumber evidence="3 14">2.4.1.135</ecNumber>
    </recommendedName>
</protein>
<dbReference type="GO" id="GO:0015018">
    <property type="term" value="F:galactosylgalactosylxylosylprotein 3-beta-glucuronosyltransferase activity"/>
    <property type="evidence" value="ECO:0007669"/>
    <property type="project" value="UniProtKB-UniRule"/>
</dbReference>
<feature type="site" description="Interaction with galactose moiety of substrate glycoprotein" evidence="13">
    <location>
        <position position="256"/>
    </location>
</feature>
<dbReference type="PANTHER" id="PTHR10896">
    <property type="entry name" value="GALACTOSYLGALACTOSYLXYLOSYLPROTEIN 3-BETA-GLUCURONOSYLTRANSFERASE BETA-1,3-GLUCURONYLTRANSFERASE"/>
    <property type="match status" value="1"/>
</dbReference>
<dbReference type="GO" id="GO:0050650">
    <property type="term" value="P:chondroitin sulfate proteoglycan biosynthetic process"/>
    <property type="evidence" value="ECO:0007669"/>
    <property type="project" value="TreeGrafter"/>
</dbReference>
<evidence type="ECO:0000256" key="6">
    <source>
        <dbReference type="ARBA" id="ARBA00022968"/>
    </source>
</evidence>
<dbReference type="FunFam" id="3.90.550.10:FF:000147">
    <property type="entry name" value="Galactosylgalactosylxylosylprotein 3-beta-glucuronosyltransferase"/>
    <property type="match status" value="1"/>
</dbReference>
<evidence type="ECO:0000313" key="16">
    <source>
        <dbReference type="Proteomes" id="UP001201812"/>
    </source>
</evidence>
<keyword evidence="14" id="KW-0333">Golgi apparatus</keyword>
<organism evidence="15 16">
    <name type="scientific">Ditylenchus destructor</name>
    <dbReference type="NCBI Taxonomy" id="166010"/>
    <lineage>
        <taxon>Eukaryota</taxon>
        <taxon>Metazoa</taxon>
        <taxon>Ecdysozoa</taxon>
        <taxon>Nematoda</taxon>
        <taxon>Chromadorea</taxon>
        <taxon>Rhabditida</taxon>
        <taxon>Tylenchina</taxon>
        <taxon>Tylenchomorpha</taxon>
        <taxon>Sphaerularioidea</taxon>
        <taxon>Anguinidae</taxon>
        <taxon>Anguininae</taxon>
        <taxon>Ditylenchus</taxon>
    </lineage>
</organism>
<evidence type="ECO:0000256" key="7">
    <source>
        <dbReference type="ARBA" id="ARBA00022989"/>
    </source>
</evidence>
<dbReference type="SUPFAM" id="SSF53448">
    <property type="entry name" value="Nucleotide-diphospho-sugar transferases"/>
    <property type="match status" value="1"/>
</dbReference>
<feature type="active site" description="Proton donor/acceptor" evidence="11">
    <location>
        <position position="309"/>
    </location>
</feature>
<evidence type="ECO:0000256" key="8">
    <source>
        <dbReference type="ARBA" id="ARBA00023136"/>
    </source>
</evidence>
<keyword evidence="6 14" id="KW-0735">Signal-anchor</keyword>
<proteinExistence type="inferred from homology"/>
<evidence type="ECO:0000256" key="13">
    <source>
        <dbReference type="PIRSR" id="PIRSR605027-4"/>
    </source>
</evidence>
<comment type="subcellular location">
    <subcellularLocation>
        <location evidence="14">Golgi apparatus membrane</location>
        <topology evidence="14">Single-pass type II membrane protein</topology>
    </subcellularLocation>
    <subcellularLocation>
        <location evidence="1">Membrane</location>
        <topology evidence="1">Single-pass type II membrane protein</topology>
    </subcellularLocation>
</comment>
<accession>A0AAD4R6Q2</accession>
<reference evidence="15" key="1">
    <citation type="submission" date="2022-01" db="EMBL/GenBank/DDBJ databases">
        <title>Genome Sequence Resource for Two Populations of Ditylenchus destructor, the Migratory Endoparasitic Phytonematode.</title>
        <authorList>
            <person name="Zhang H."/>
            <person name="Lin R."/>
            <person name="Xie B."/>
        </authorList>
    </citation>
    <scope>NUCLEOTIDE SEQUENCE</scope>
    <source>
        <strain evidence="15">BazhouSP</strain>
    </source>
</reference>
<dbReference type="Pfam" id="PF03360">
    <property type="entry name" value="Glyco_transf_43"/>
    <property type="match status" value="1"/>
</dbReference>
<dbReference type="AlphaFoldDB" id="A0AAD4R6Q2"/>
<name>A0AAD4R6Q2_9BILA</name>
<keyword evidence="4 14" id="KW-0808">Transferase</keyword>
<keyword evidence="12 14" id="KW-0479">Metal-binding</keyword>
<evidence type="ECO:0000256" key="3">
    <source>
        <dbReference type="ARBA" id="ARBA00012641"/>
    </source>
</evidence>
<dbReference type="EMBL" id="JAKKPZ010000006">
    <property type="protein sequence ID" value="KAI1720159.1"/>
    <property type="molecule type" value="Genomic_DNA"/>
</dbReference>
<dbReference type="InterPro" id="IPR029044">
    <property type="entry name" value="Nucleotide-diphossugar_trans"/>
</dbReference>
<comment type="cofactor">
    <cofactor evidence="12 14">
        <name>Mn(2+)</name>
        <dbReference type="ChEBI" id="CHEBI:29035"/>
    </cofactor>
</comment>
<dbReference type="GO" id="GO:0000139">
    <property type="term" value="C:Golgi membrane"/>
    <property type="evidence" value="ECO:0007669"/>
    <property type="project" value="UniProtKB-SubCell"/>
</dbReference>
<dbReference type="PANTHER" id="PTHR10896:SF30">
    <property type="entry name" value="GALACTOSYLGALACTOSYLXYLOSYLPROTEIN 3-BETA-GLUCURONOSYLTRANSFERASE"/>
    <property type="match status" value="1"/>
</dbReference>
<keyword evidence="12 14" id="KW-0464">Manganese</keyword>
<evidence type="ECO:0000256" key="5">
    <source>
        <dbReference type="ARBA" id="ARBA00022692"/>
    </source>
</evidence>
<evidence type="ECO:0000256" key="14">
    <source>
        <dbReference type="RuleBase" id="RU363127"/>
    </source>
</evidence>
<keyword evidence="9" id="KW-0325">Glycoprotein</keyword>
<keyword evidence="16" id="KW-1185">Reference proteome</keyword>
<comment type="similarity">
    <text evidence="2 14">Belongs to the glycosyltransferase 43 family.</text>
</comment>
<dbReference type="GO" id="GO:0005975">
    <property type="term" value="P:carbohydrate metabolic process"/>
    <property type="evidence" value="ECO:0007669"/>
    <property type="project" value="TreeGrafter"/>
</dbReference>
<evidence type="ECO:0000256" key="9">
    <source>
        <dbReference type="ARBA" id="ARBA00023180"/>
    </source>
</evidence>
<comment type="caution">
    <text evidence="15">The sequence shown here is derived from an EMBL/GenBank/DDBJ whole genome shotgun (WGS) entry which is preliminary data.</text>
</comment>
<evidence type="ECO:0000313" key="15">
    <source>
        <dbReference type="EMBL" id="KAI1720159.1"/>
    </source>
</evidence>
<dbReference type="Gene3D" id="3.90.550.10">
    <property type="entry name" value="Spore Coat Polysaccharide Biosynthesis Protein SpsA, Chain A"/>
    <property type="match status" value="1"/>
</dbReference>
<evidence type="ECO:0000256" key="10">
    <source>
        <dbReference type="ARBA" id="ARBA00047979"/>
    </source>
</evidence>
<feature type="binding site" evidence="12">
    <location>
        <position position="224"/>
    </location>
    <ligand>
        <name>Mn(2+)</name>
        <dbReference type="ChEBI" id="CHEBI:29035"/>
    </ligand>
</feature>
<keyword evidence="7" id="KW-1133">Transmembrane helix</keyword>
<evidence type="ECO:0000256" key="11">
    <source>
        <dbReference type="PIRSR" id="PIRSR605027-1"/>
    </source>
</evidence>
<evidence type="ECO:0000256" key="2">
    <source>
        <dbReference type="ARBA" id="ARBA00007706"/>
    </source>
</evidence>
<dbReference type="Proteomes" id="UP001201812">
    <property type="component" value="Unassembled WGS sequence"/>
</dbReference>
<evidence type="ECO:0000256" key="12">
    <source>
        <dbReference type="PIRSR" id="PIRSR605027-3"/>
    </source>
</evidence>
<dbReference type="EC" id="2.4.1.135" evidence="3 14"/>
<dbReference type="GO" id="GO:0046872">
    <property type="term" value="F:metal ion binding"/>
    <property type="evidence" value="ECO:0007669"/>
    <property type="project" value="UniProtKB-KW"/>
</dbReference>
<keyword evidence="5" id="KW-0812">Transmembrane</keyword>